<protein>
    <submittedName>
        <fullName evidence="9">MFS transporter</fullName>
    </submittedName>
</protein>
<dbReference type="GO" id="GO:0022857">
    <property type="term" value="F:transmembrane transporter activity"/>
    <property type="evidence" value="ECO:0007669"/>
    <property type="project" value="InterPro"/>
</dbReference>
<evidence type="ECO:0000256" key="2">
    <source>
        <dbReference type="ARBA" id="ARBA00022448"/>
    </source>
</evidence>
<name>A0A5B2XBJ8_9PSEU</name>
<keyword evidence="4 7" id="KW-0812">Transmembrane</keyword>
<feature type="transmembrane region" description="Helical" evidence="7">
    <location>
        <begin position="384"/>
        <end position="403"/>
    </location>
</feature>
<evidence type="ECO:0000256" key="6">
    <source>
        <dbReference type="ARBA" id="ARBA00023136"/>
    </source>
</evidence>
<evidence type="ECO:0000259" key="8">
    <source>
        <dbReference type="PROSITE" id="PS50850"/>
    </source>
</evidence>
<feature type="transmembrane region" description="Helical" evidence="7">
    <location>
        <begin position="320"/>
        <end position="342"/>
    </location>
</feature>
<evidence type="ECO:0000256" key="3">
    <source>
        <dbReference type="ARBA" id="ARBA00022475"/>
    </source>
</evidence>
<evidence type="ECO:0000313" key="10">
    <source>
        <dbReference type="Proteomes" id="UP000323454"/>
    </source>
</evidence>
<feature type="transmembrane region" description="Helical" evidence="7">
    <location>
        <begin position="60"/>
        <end position="80"/>
    </location>
</feature>
<dbReference type="RefSeq" id="WP_149850896.1">
    <property type="nucleotide sequence ID" value="NZ_VUOB01000031.1"/>
</dbReference>
<dbReference type="Gene3D" id="1.20.1250.20">
    <property type="entry name" value="MFS general substrate transporter like domains"/>
    <property type="match status" value="2"/>
</dbReference>
<reference evidence="9 10" key="2">
    <citation type="submission" date="2019-09" db="EMBL/GenBank/DDBJ databases">
        <authorList>
            <person name="Jin C."/>
        </authorList>
    </citation>
    <scope>NUCLEOTIDE SEQUENCE [LARGE SCALE GENOMIC DNA]</scope>
    <source>
        <strain evidence="9 10">AN110305</strain>
    </source>
</reference>
<dbReference type="InterPro" id="IPR050171">
    <property type="entry name" value="MFS_Transporters"/>
</dbReference>
<evidence type="ECO:0000313" key="9">
    <source>
        <dbReference type="EMBL" id="KAA2261098.1"/>
    </source>
</evidence>
<keyword evidence="6 7" id="KW-0472">Membrane</keyword>
<organism evidence="9 10">
    <name type="scientific">Solihabitans fulvus</name>
    <dbReference type="NCBI Taxonomy" id="1892852"/>
    <lineage>
        <taxon>Bacteria</taxon>
        <taxon>Bacillati</taxon>
        <taxon>Actinomycetota</taxon>
        <taxon>Actinomycetes</taxon>
        <taxon>Pseudonocardiales</taxon>
        <taxon>Pseudonocardiaceae</taxon>
        <taxon>Solihabitans</taxon>
    </lineage>
</organism>
<feature type="transmembrane region" description="Helical" evidence="7">
    <location>
        <begin position="354"/>
        <end position="378"/>
    </location>
</feature>
<dbReference type="InterPro" id="IPR020846">
    <property type="entry name" value="MFS_dom"/>
</dbReference>
<feature type="transmembrane region" description="Helical" evidence="7">
    <location>
        <begin position="26"/>
        <end position="48"/>
    </location>
</feature>
<comment type="caution">
    <text evidence="9">The sequence shown here is derived from an EMBL/GenBank/DDBJ whole genome shotgun (WGS) entry which is preliminary data.</text>
</comment>
<comment type="subcellular location">
    <subcellularLocation>
        <location evidence="1">Cell membrane</location>
        <topology evidence="1">Multi-pass membrane protein</topology>
    </subcellularLocation>
</comment>
<feature type="transmembrane region" description="Helical" evidence="7">
    <location>
        <begin position="266"/>
        <end position="284"/>
    </location>
</feature>
<keyword evidence="3" id="KW-1003">Cell membrane</keyword>
<keyword evidence="5 7" id="KW-1133">Transmembrane helix</keyword>
<feature type="transmembrane region" description="Helical" evidence="7">
    <location>
        <begin position="296"/>
        <end position="314"/>
    </location>
</feature>
<sequence>MSRSTDTEAGTGVLRTLRETSAPVRALLLGTLVNRSAAFLQVFLVLYLAHLGYSAGQAGLALGLHGAGGAVGGVVGGWLVDRIGARLTIAASSVVTGALTVVVLYVGNYQGILALVVLIGVGNQAFRPASAASFADHTSRGRYVMVFAMQRLAGNLGATAGPLLGALIVQFSFGALFWIEGVVTVTIAALALVVLPADRAAGRPPKTPKTVGTEAESPSPARASLFADWRFMLFLAAALLSSAVYVQQLSTLPLQVRALGLSTATYGVLIAINGAVVALFELPLTTVTQNWPARPTIMLHCALIGVGMGLYSVTGGVAGLVVATLVWSAGEILGAPTLFAYPAKITPDHQRGRYLGAFGAVIGAAFAVGPVLGTLGWHAFGPDVWRLCLLVSAAAVLAAFLGVRHESGPHDSPTGSTHD</sequence>
<feature type="transmembrane region" description="Helical" evidence="7">
    <location>
        <begin position="229"/>
        <end position="246"/>
    </location>
</feature>
<dbReference type="OrthoDB" id="4042314at2"/>
<evidence type="ECO:0000256" key="4">
    <source>
        <dbReference type="ARBA" id="ARBA00022692"/>
    </source>
</evidence>
<accession>A0A5B2XBJ8</accession>
<feature type="domain" description="Major facilitator superfamily (MFS) profile" evidence="8">
    <location>
        <begin position="22"/>
        <end position="407"/>
    </location>
</feature>
<feature type="transmembrane region" description="Helical" evidence="7">
    <location>
        <begin position="87"/>
        <end position="106"/>
    </location>
</feature>
<dbReference type="PANTHER" id="PTHR23517">
    <property type="entry name" value="RESISTANCE PROTEIN MDTM, PUTATIVE-RELATED-RELATED"/>
    <property type="match status" value="1"/>
</dbReference>
<evidence type="ECO:0000256" key="5">
    <source>
        <dbReference type="ARBA" id="ARBA00022989"/>
    </source>
</evidence>
<dbReference type="Proteomes" id="UP000323454">
    <property type="component" value="Unassembled WGS sequence"/>
</dbReference>
<gene>
    <name evidence="9" type="ORF">F0L68_18740</name>
</gene>
<evidence type="ECO:0000256" key="1">
    <source>
        <dbReference type="ARBA" id="ARBA00004651"/>
    </source>
</evidence>
<proteinExistence type="predicted"/>
<dbReference type="EMBL" id="VUOB01000031">
    <property type="protein sequence ID" value="KAA2261098.1"/>
    <property type="molecule type" value="Genomic_DNA"/>
</dbReference>
<dbReference type="PANTHER" id="PTHR23517:SF2">
    <property type="entry name" value="MULTIDRUG RESISTANCE PROTEIN MDTH"/>
    <property type="match status" value="1"/>
</dbReference>
<dbReference type="InterPro" id="IPR036259">
    <property type="entry name" value="MFS_trans_sf"/>
</dbReference>
<dbReference type="SUPFAM" id="SSF103473">
    <property type="entry name" value="MFS general substrate transporter"/>
    <property type="match status" value="1"/>
</dbReference>
<dbReference type="GO" id="GO:0005886">
    <property type="term" value="C:plasma membrane"/>
    <property type="evidence" value="ECO:0007669"/>
    <property type="project" value="UniProtKB-SubCell"/>
</dbReference>
<keyword evidence="10" id="KW-1185">Reference proteome</keyword>
<feature type="transmembrane region" description="Helical" evidence="7">
    <location>
        <begin position="175"/>
        <end position="197"/>
    </location>
</feature>
<feature type="transmembrane region" description="Helical" evidence="7">
    <location>
        <begin position="152"/>
        <end position="169"/>
    </location>
</feature>
<evidence type="ECO:0000256" key="7">
    <source>
        <dbReference type="SAM" id="Phobius"/>
    </source>
</evidence>
<dbReference type="Pfam" id="PF07690">
    <property type="entry name" value="MFS_1"/>
    <property type="match status" value="1"/>
</dbReference>
<dbReference type="InterPro" id="IPR011701">
    <property type="entry name" value="MFS"/>
</dbReference>
<keyword evidence="2" id="KW-0813">Transport</keyword>
<dbReference type="AlphaFoldDB" id="A0A5B2XBJ8"/>
<dbReference type="PROSITE" id="PS50850">
    <property type="entry name" value="MFS"/>
    <property type="match status" value="1"/>
</dbReference>
<reference evidence="9 10" key="1">
    <citation type="submission" date="2019-09" db="EMBL/GenBank/DDBJ databases">
        <title>Goodfellowia gen. nov., a new genus of the Pseudonocardineae related to Actinoalloteichus, containing Goodfellowia coeruleoviolacea gen. nov., comb. nov. gen. nov., comb. nov.</title>
        <authorList>
            <person name="Labeda D."/>
        </authorList>
    </citation>
    <scope>NUCLEOTIDE SEQUENCE [LARGE SCALE GENOMIC DNA]</scope>
    <source>
        <strain evidence="9 10">AN110305</strain>
    </source>
</reference>